<reference evidence="7 8" key="1">
    <citation type="submission" date="2017-04" db="EMBL/GenBank/DDBJ databases">
        <title>Draft genome sequence of Marssonina coronaria NL1: causal agent of apple blotch.</title>
        <authorList>
            <person name="Cheng Q."/>
        </authorList>
    </citation>
    <scope>NUCLEOTIDE SEQUENCE [LARGE SCALE GENOMIC DNA]</scope>
    <source>
        <strain evidence="7 8">NL1</strain>
    </source>
</reference>
<evidence type="ECO:0000256" key="2">
    <source>
        <dbReference type="ARBA" id="ARBA00010511"/>
    </source>
</evidence>
<comment type="similarity">
    <text evidence="2">Belongs to the RIX1/PELP1 family.</text>
</comment>
<evidence type="ECO:0000256" key="1">
    <source>
        <dbReference type="ARBA" id="ARBA00004123"/>
    </source>
</evidence>
<comment type="caution">
    <text evidence="7">The sequence shown here is derived from an EMBL/GenBank/DDBJ whole genome shotgun (WGS) entry which is preliminary data.</text>
</comment>
<sequence length="726" mass="78016">MSLPPELKVLCFQLSSTPPTDLPRLTPTLLRHVSRCQLPLTSPSGHACQADASASSVLVHKLKTQLSSLLSGKSPEGRFAAVVLIKAVVEVGGWEVLQGVESWVRGLLSILGKSDSLAVKELCIMTLTTIYCMTQQYQTLVREITTPTLPTFVTACLNLISASKKNFQTGPSSLEENIFQSFAVLVPRHTAVFRPFASQIRLAARPYLAPTSSDGFFASQSLRDTARRLVVVVHQTAAKNASAEEWGRGVRELIKATHLTADYVFRAVVEDWESTSGYAGAAVDVNQELRGGSATGEDLPLWTGIHAGVERLAGRLEMLAEYFNVETSAPVAIPLGAIMDLVTRALSIATPAPDSSAGYRGARLHPAIDRDERDGLWVGMPQIYISALHVVDSIALRLENGFLALAQESFDQLAWVFEYGKNSAEFRLAAYSVTAKILLHVGRSFTQAQCEKSFAIIQSCCRDLQVACLQLGDADVGAGAKPQGNTDAGTFLRSKLADPIEGSINNLQLEAAARGLLPLVLSHLPQQHLSLSVRALVDRTSILTHHKDAMVASILNPTFAANGSVLPSILPHLTRDFGHDAVVEILLRPRMPIVPSSTTCATANDDVDGESQDEDMNFHPGCTSAQQDIEPVPAVANQVPFAVAGQAGLGKAIDQPKSRPLSHHSSFGNTLSTIEVPLLESNVVDSAQTSRAAPQPQAPDHPMDESSDDGSVHLTMQLDTDSEEDD</sequence>
<dbReference type="Pfam" id="PF08167">
    <property type="entry name" value="RIX1"/>
    <property type="match status" value="1"/>
</dbReference>
<dbReference type="PANTHER" id="PTHR34105">
    <property type="entry name" value="PROLINE-, GLUTAMIC ACID- AND LEUCINE-RICH PROTEIN 1"/>
    <property type="match status" value="1"/>
</dbReference>
<keyword evidence="8" id="KW-1185">Reference proteome</keyword>
<dbReference type="SUPFAM" id="SSF48371">
    <property type="entry name" value="ARM repeat"/>
    <property type="match status" value="1"/>
</dbReference>
<dbReference type="GO" id="GO:0006364">
    <property type="term" value="P:rRNA processing"/>
    <property type="evidence" value="ECO:0007669"/>
    <property type="project" value="TreeGrafter"/>
</dbReference>
<evidence type="ECO:0000313" key="8">
    <source>
        <dbReference type="Proteomes" id="UP000242519"/>
    </source>
</evidence>
<comment type="subcellular location">
    <subcellularLocation>
        <location evidence="1">Nucleus</location>
    </subcellularLocation>
</comment>
<name>A0A218YWW5_9HELO</name>
<keyword evidence="4" id="KW-0539">Nucleus</keyword>
<dbReference type="OrthoDB" id="20900at2759"/>
<evidence type="ECO:0000256" key="4">
    <source>
        <dbReference type="ARBA" id="ARBA00023242"/>
    </source>
</evidence>
<dbReference type="GO" id="GO:0005634">
    <property type="term" value="C:nucleus"/>
    <property type="evidence" value="ECO:0007669"/>
    <property type="project" value="UniProtKB-SubCell"/>
</dbReference>
<dbReference type="EMBL" id="MZNU01000342">
    <property type="protein sequence ID" value="OWO99839.1"/>
    <property type="molecule type" value="Genomic_DNA"/>
</dbReference>
<dbReference type="InterPro" id="IPR016024">
    <property type="entry name" value="ARM-type_fold"/>
</dbReference>
<dbReference type="InterPro" id="IPR012583">
    <property type="entry name" value="RIX1_N"/>
</dbReference>
<dbReference type="Proteomes" id="UP000242519">
    <property type="component" value="Unassembled WGS sequence"/>
</dbReference>
<protein>
    <recommendedName>
        <fullName evidence="3">Pre-rRNA-processing protein RIX1</fullName>
    </recommendedName>
</protein>
<proteinExistence type="inferred from homology"/>
<feature type="compositionally biased region" description="Polar residues" evidence="5">
    <location>
        <begin position="683"/>
        <end position="692"/>
    </location>
</feature>
<dbReference type="InParanoid" id="A0A218YWW5"/>
<evidence type="ECO:0000313" key="7">
    <source>
        <dbReference type="EMBL" id="OWO99839.1"/>
    </source>
</evidence>
<evidence type="ECO:0000256" key="5">
    <source>
        <dbReference type="SAM" id="MobiDB-lite"/>
    </source>
</evidence>
<evidence type="ECO:0000259" key="6">
    <source>
        <dbReference type="Pfam" id="PF08167"/>
    </source>
</evidence>
<dbReference type="STRING" id="503106.A0A218YWW5"/>
<evidence type="ECO:0000256" key="3">
    <source>
        <dbReference type="ARBA" id="ARBA00021502"/>
    </source>
</evidence>
<feature type="domain" description="Pre-rRNA-processing protein RIX1 N-terminal" evidence="6">
    <location>
        <begin position="7"/>
        <end position="214"/>
    </location>
</feature>
<accession>A0A218YWW5</accession>
<dbReference type="PANTHER" id="PTHR34105:SF1">
    <property type="entry name" value="PROLINE-, GLUTAMIC ACID- AND LEUCINE-RICH PROTEIN 1"/>
    <property type="match status" value="1"/>
</dbReference>
<gene>
    <name evidence="7" type="ORF">B2J93_6894</name>
</gene>
<dbReference type="AlphaFoldDB" id="A0A218YWW5"/>
<organism evidence="7 8">
    <name type="scientific">Diplocarpon coronariae</name>
    <dbReference type="NCBI Taxonomy" id="2795749"/>
    <lineage>
        <taxon>Eukaryota</taxon>
        <taxon>Fungi</taxon>
        <taxon>Dikarya</taxon>
        <taxon>Ascomycota</taxon>
        <taxon>Pezizomycotina</taxon>
        <taxon>Leotiomycetes</taxon>
        <taxon>Helotiales</taxon>
        <taxon>Drepanopezizaceae</taxon>
        <taxon>Diplocarpon</taxon>
    </lineage>
</organism>
<feature type="region of interest" description="Disordered" evidence="5">
    <location>
        <begin position="683"/>
        <end position="726"/>
    </location>
</feature>